<dbReference type="Gene3D" id="1.20.1600.10">
    <property type="entry name" value="Outer membrane efflux proteins (OEP)"/>
    <property type="match status" value="1"/>
</dbReference>
<dbReference type="InterPro" id="IPR051906">
    <property type="entry name" value="TolC-like"/>
</dbReference>
<comment type="similarity">
    <text evidence="2">Belongs to the outer membrane factor (OMF) (TC 1.B.17) family.</text>
</comment>
<name>A0ABU5DJ08_9BURK</name>
<evidence type="ECO:0000256" key="3">
    <source>
        <dbReference type="ARBA" id="ARBA00022448"/>
    </source>
</evidence>
<evidence type="ECO:0000256" key="7">
    <source>
        <dbReference type="ARBA" id="ARBA00023237"/>
    </source>
</evidence>
<dbReference type="PANTHER" id="PTHR30026:SF20">
    <property type="entry name" value="OUTER MEMBRANE PROTEIN TOLC"/>
    <property type="match status" value="1"/>
</dbReference>
<dbReference type="SUPFAM" id="SSF56954">
    <property type="entry name" value="Outer membrane efflux proteins (OEP)"/>
    <property type="match status" value="1"/>
</dbReference>
<feature type="signal peptide" evidence="9">
    <location>
        <begin position="1"/>
        <end position="33"/>
    </location>
</feature>
<reference evidence="10 11" key="1">
    <citation type="submission" date="2023-11" db="EMBL/GenBank/DDBJ databases">
        <title>Paucibacter sp. nov., isolated from fresh soil in Korea.</title>
        <authorList>
            <person name="Le N.T.T."/>
        </authorList>
    </citation>
    <scope>NUCLEOTIDE SEQUENCE [LARGE SCALE GENOMIC DNA]</scope>
    <source>
        <strain evidence="10 11">R3-3</strain>
    </source>
</reference>
<dbReference type="RefSeq" id="WP_320424190.1">
    <property type="nucleotide sequence ID" value="NZ_JAXCLA010000005.1"/>
</dbReference>
<dbReference type="Pfam" id="PF02321">
    <property type="entry name" value="OEP"/>
    <property type="match status" value="2"/>
</dbReference>
<organism evidence="10 11">
    <name type="scientific">Roseateles agri</name>
    <dbReference type="NCBI Taxonomy" id="3098619"/>
    <lineage>
        <taxon>Bacteria</taxon>
        <taxon>Pseudomonadati</taxon>
        <taxon>Pseudomonadota</taxon>
        <taxon>Betaproteobacteria</taxon>
        <taxon>Burkholderiales</taxon>
        <taxon>Sphaerotilaceae</taxon>
        <taxon>Roseateles</taxon>
    </lineage>
</organism>
<evidence type="ECO:0000313" key="10">
    <source>
        <dbReference type="EMBL" id="MDY0746288.1"/>
    </source>
</evidence>
<feature type="region of interest" description="Disordered" evidence="8">
    <location>
        <begin position="115"/>
        <end position="139"/>
    </location>
</feature>
<evidence type="ECO:0000256" key="8">
    <source>
        <dbReference type="SAM" id="MobiDB-lite"/>
    </source>
</evidence>
<sequence length="559" mass="59238">MPVLSKSLPVVRTSILAAAILLALGAGVPAAQARNDVSGALLPRSSSGVVTSPPPARNAPSGALLPRTAVPASAPADIAPTPAPAPAPVPVAAAPVPAPMPAPAPAPVRRIAAAPPAPVRATPSASPPAPAPASQGRCNDEETLPALRSSAKDTALLVVSDGDPRYQLQTLVNQALQRSRTVGVARFLTQAAEADLAESKAQRMPTVTVNGTAGHIGSIISGVDEARGLQGSMTVSVSAPIYDFGRIAKLTEWRSNLADAAKFNQDGAEEQLALQTVSLALDRSRYILQAQVFRQYVRKMACLVDALEIITKADRGRSSELTQAQKSLQQADLSLEQTMSSLRQTEVRLRRYAGDDLPPSASLSSVLAQLPDVNELQADLVQGADVAQATAQAKAQRSYAESVRAGQKPSVGLLVNASKAVGASSSVSWLGGVTVNIPLMTPGADDTVRAANRRYQAADLQRDDTIEAKRYRLLDVYEQTNSALDRARRIVDILRNSDRVRAATLQQWQELGRRSLFDVMAAESDYYSMRISHVNALFDSEQLIALMWSMGRGVMVPLR</sequence>
<evidence type="ECO:0000256" key="4">
    <source>
        <dbReference type="ARBA" id="ARBA00022452"/>
    </source>
</evidence>
<evidence type="ECO:0000256" key="1">
    <source>
        <dbReference type="ARBA" id="ARBA00004442"/>
    </source>
</evidence>
<accession>A0ABU5DJ08</accession>
<keyword evidence="7" id="KW-0998">Cell outer membrane</keyword>
<keyword evidence="5" id="KW-0812">Transmembrane</keyword>
<evidence type="ECO:0000256" key="5">
    <source>
        <dbReference type="ARBA" id="ARBA00022692"/>
    </source>
</evidence>
<gene>
    <name evidence="10" type="ORF">SNE35_17375</name>
</gene>
<keyword evidence="11" id="KW-1185">Reference proteome</keyword>
<feature type="compositionally biased region" description="Low complexity" evidence="8">
    <location>
        <begin position="115"/>
        <end position="124"/>
    </location>
</feature>
<evidence type="ECO:0000256" key="2">
    <source>
        <dbReference type="ARBA" id="ARBA00007613"/>
    </source>
</evidence>
<dbReference type="EMBL" id="JAXCLA010000005">
    <property type="protein sequence ID" value="MDY0746288.1"/>
    <property type="molecule type" value="Genomic_DNA"/>
</dbReference>
<keyword evidence="9" id="KW-0732">Signal</keyword>
<dbReference type="InterPro" id="IPR003423">
    <property type="entry name" value="OMP_efflux"/>
</dbReference>
<comment type="subcellular location">
    <subcellularLocation>
        <location evidence="1">Cell outer membrane</location>
    </subcellularLocation>
</comment>
<feature type="region of interest" description="Disordered" evidence="8">
    <location>
        <begin position="44"/>
        <end position="64"/>
    </location>
</feature>
<feature type="chain" id="PRO_5047219930" evidence="9">
    <location>
        <begin position="34"/>
        <end position="559"/>
    </location>
</feature>
<keyword evidence="3" id="KW-0813">Transport</keyword>
<evidence type="ECO:0000256" key="9">
    <source>
        <dbReference type="SAM" id="SignalP"/>
    </source>
</evidence>
<comment type="caution">
    <text evidence="10">The sequence shown here is derived from an EMBL/GenBank/DDBJ whole genome shotgun (WGS) entry which is preliminary data.</text>
</comment>
<proteinExistence type="inferred from homology"/>
<keyword evidence="6" id="KW-0472">Membrane</keyword>
<evidence type="ECO:0000313" key="11">
    <source>
        <dbReference type="Proteomes" id="UP001285263"/>
    </source>
</evidence>
<dbReference type="Proteomes" id="UP001285263">
    <property type="component" value="Unassembled WGS sequence"/>
</dbReference>
<protein>
    <submittedName>
        <fullName evidence="10">TolC family protein</fullName>
    </submittedName>
</protein>
<evidence type="ECO:0000256" key="6">
    <source>
        <dbReference type="ARBA" id="ARBA00023136"/>
    </source>
</evidence>
<keyword evidence="4" id="KW-1134">Transmembrane beta strand</keyword>
<dbReference type="PANTHER" id="PTHR30026">
    <property type="entry name" value="OUTER MEMBRANE PROTEIN TOLC"/>
    <property type="match status" value="1"/>
</dbReference>